<keyword evidence="1" id="KW-0472">Membrane</keyword>
<dbReference type="AlphaFoldDB" id="A0A915IJV8"/>
<organism evidence="2 3">
    <name type="scientific">Romanomermis culicivorax</name>
    <name type="common">Nematode worm</name>
    <dbReference type="NCBI Taxonomy" id="13658"/>
    <lineage>
        <taxon>Eukaryota</taxon>
        <taxon>Metazoa</taxon>
        <taxon>Ecdysozoa</taxon>
        <taxon>Nematoda</taxon>
        <taxon>Enoplea</taxon>
        <taxon>Dorylaimia</taxon>
        <taxon>Mermithida</taxon>
        <taxon>Mermithoidea</taxon>
        <taxon>Mermithidae</taxon>
        <taxon>Romanomermis</taxon>
    </lineage>
</organism>
<feature type="transmembrane region" description="Helical" evidence="1">
    <location>
        <begin position="6"/>
        <end position="33"/>
    </location>
</feature>
<evidence type="ECO:0000256" key="1">
    <source>
        <dbReference type="SAM" id="Phobius"/>
    </source>
</evidence>
<feature type="transmembrane region" description="Helical" evidence="1">
    <location>
        <begin position="59"/>
        <end position="81"/>
    </location>
</feature>
<reference evidence="3" key="1">
    <citation type="submission" date="2022-11" db="UniProtKB">
        <authorList>
            <consortium name="WormBaseParasite"/>
        </authorList>
    </citation>
    <scope>IDENTIFICATION</scope>
</reference>
<keyword evidence="2" id="KW-1185">Reference proteome</keyword>
<keyword evidence="1" id="KW-0812">Transmembrane</keyword>
<accession>A0A915IJV8</accession>
<evidence type="ECO:0000313" key="2">
    <source>
        <dbReference type="Proteomes" id="UP000887565"/>
    </source>
</evidence>
<keyword evidence="1" id="KW-1133">Transmembrane helix</keyword>
<name>A0A915IJV8_ROMCU</name>
<dbReference type="WBParaSite" id="nRc.2.0.1.t14100-RA">
    <property type="protein sequence ID" value="nRc.2.0.1.t14100-RA"/>
    <property type="gene ID" value="nRc.2.0.1.g14100"/>
</dbReference>
<proteinExistence type="predicted"/>
<sequence length="121" mass="13693">MGVHSQFYGTLVSTTLSIISPIIYWVCFAYLLFQRYGKRDNTAADLVTVEKRLKNRVTWALAFMATWQVMTIVIACTYSLLSYNLAYHGGQASNSCGNHMLQALEFGWKCHTSGCFQCRDS</sequence>
<protein>
    <submittedName>
        <fullName evidence="3">G-protein coupled receptors family 1 profile domain-containing protein</fullName>
    </submittedName>
</protein>
<dbReference type="Proteomes" id="UP000887565">
    <property type="component" value="Unplaced"/>
</dbReference>
<evidence type="ECO:0000313" key="3">
    <source>
        <dbReference type="WBParaSite" id="nRc.2.0.1.t14100-RA"/>
    </source>
</evidence>